<proteinExistence type="predicted"/>
<keyword evidence="3 5" id="KW-1133">Transmembrane helix</keyword>
<sequence>MLHWKSIYHAVYQDEKPSALTIGLPIFSIVFYFAIQYILSEESFEWVVDDYYLHFDSLFKFKLNALSMHALFFSTMFEMIVCLLLITIPLNIYEREHGTVFTGVFLNLITTFSSIFTCLIGKLLSKLGVIDLDQNYIPVAGMSGWLFVLLGFFTVRKKMKNNSRNILIQLHRSSVHIPTVMPSILLLVLYNILQFFIYQKNSSLLSVYHTVCLGIGYLISSKETYFAVLVPPSGLIMAIERVLNKLINLIPLFVQYYKEKDMKRTFLNAEDAEVDELAELPTYQN</sequence>
<comment type="subcellular location">
    <subcellularLocation>
        <location evidence="1">Membrane</location>
        <topology evidence="1">Multi-pass membrane protein</topology>
    </subcellularLocation>
</comment>
<evidence type="ECO:0000256" key="3">
    <source>
        <dbReference type="ARBA" id="ARBA00022989"/>
    </source>
</evidence>
<dbReference type="InterPro" id="IPR035952">
    <property type="entry name" value="Rhomboid-like_sf"/>
</dbReference>
<evidence type="ECO:0000256" key="1">
    <source>
        <dbReference type="ARBA" id="ARBA00004141"/>
    </source>
</evidence>
<dbReference type="Pfam" id="PF01694">
    <property type="entry name" value="Rhomboid"/>
    <property type="match status" value="1"/>
</dbReference>
<name>G8BT22_TETPH</name>
<dbReference type="KEGG" id="tpf:TPHA_0D03580"/>
<feature type="transmembrane region" description="Helical" evidence="5">
    <location>
        <begin position="100"/>
        <end position="124"/>
    </location>
</feature>
<dbReference type="OrthoDB" id="10257275at2759"/>
<organism evidence="7 8">
    <name type="scientific">Tetrapisispora phaffii (strain ATCC 24235 / CBS 4417 / NBRC 1672 / NRRL Y-8282 / UCD 70-5)</name>
    <name type="common">Yeast</name>
    <name type="synonym">Fabospora phaffii</name>
    <dbReference type="NCBI Taxonomy" id="1071381"/>
    <lineage>
        <taxon>Eukaryota</taxon>
        <taxon>Fungi</taxon>
        <taxon>Dikarya</taxon>
        <taxon>Ascomycota</taxon>
        <taxon>Saccharomycotina</taxon>
        <taxon>Saccharomycetes</taxon>
        <taxon>Saccharomycetales</taxon>
        <taxon>Saccharomycetaceae</taxon>
        <taxon>Tetrapisispora</taxon>
    </lineage>
</organism>
<feature type="transmembrane region" description="Helical" evidence="5">
    <location>
        <begin position="66"/>
        <end position="88"/>
    </location>
</feature>
<evidence type="ECO:0000256" key="5">
    <source>
        <dbReference type="SAM" id="Phobius"/>
    </source>
</evidence>
<feature type="transmembrane region" description="Helical" evidence="5">
    <location>
        <begin position="136"/>
        <end position="155"/>
    </location>
</feature>
<evidence type="ECO:0000259" key="6">
    <source>
        <dbReference type="Pfam" id="PF01694"/>
    </source>
</evidence>
<keyword evidence="8" id="KW-1185">Reference proteome</keyword>
<evidence type="ECO:0000256" key="4">
    <source>
        <dbReference type="ARBA" id="ARBA00023136"/>
    </source>
</evidence>
<keyword evidence="4 5" id="KW-0472">Membrane</keyword>
<dbReference type="HOGENOM" id="CLU_071084_0_0_1"/>
<dbReference type="InterPro" id="IPR022764">
    <property type="entry name" value="Peptidase_S54_rhomboid_dom"/>
</dbReference>
<dbReference type="RefSeq" id="XP_003685427.1">
    <property type="nucleotide sequence ID" value="XM_003685379.1"/>
</dbReference>
<reference evidence="7 8" key="1">
    <citation type="journal article" date="2011" name="Proc. Natl. Acad. Sci. U.S.A.">
        <title>Evolutionary erosion of yeast sex chromosomes by mating-type switching accidents.</title>
        <authorList>
            <person name="Gordon J.L."/>
            <person name="Armisen D."/>
            <person name="Proux-Wera E."/>
            <person name="Oheigeartaigh S.S."/>
            <person name="Byrne K.P."/>
            <person name="Wolfe K.H."/>
        </authorList>
    </citation>
    <scope>NUCLEOTIDE SEQUENCE [LARGE SCALE GENOMIC DNA]</scope>
    <source>
        <strain evidence="8">ATCC 24235 / CBS 4417 / NBRC 1672 / NRRL Y-8282 / UCD 70-5</strain>
    </source>
</reference>
<dbReference type="EMBL" id="HE612859">
    <property type="protein sequence ID" value="CCE62993.1"/>
    <property type="molecule type" value="Genomic_DNA"/>
</dbReference>
<feature type="transmembrane region" description="Helical" evidence="5">
    <location>
        <begin position="203"/>
        <end position="220"/>
    </location>
</feature>
<evidence type="ECO:0000313" key="7">
    <source>
        <dbReference type="EMBL" id="CCE62993.1"/>
    </source>
</evidence>
<dbReference type="GeneID" id="11534238"/>
<dbReference type="GO" id="GO:0016020">
    <property type="term" value="C:membrane"/>
    <property type="evidence" value="ECO:0007669"/>
    <property type="project" value="UniProtKB-SubCell"/>
</dbReference>
<feature type="domain" description="Peptidase S54 rhomboid" evidence="6">
    <location>
        <begin position="68"/>
        <end position="205"/>
    </location>
</feature>
<feature type="transmembrane region" description="Helical" evidence="5">
    <location>
        <begin position="20"/>
        <end position="39"/>
    </location>
</feature>
<accession>G8BT22</accession>
<dbReference type="Gene3D" id="1.20.1540.10">
    <property type="entry name" value="Rhomboid-like"/>
    <property type="match status" value="1"/>
</dbReference>
<dbReference type="STRING" id="1071381.G8BT22"/>
<evidence type="ECO:0000313" key="8">
    <source>
        <dbReference type="Proteomes" id="UP000005666"/>
    </source>
</evidence>
<dbReference type="eggNOG" id="KOG2632">
    <property type="taxonomic scope" value="Eukaryota"/>
</dbReference>
<dbReference type="SUPFAM" id="SSF144091">
    <property type="entry name" value="Rhomboid-like"/>
    <property type="match status" value="1"/>
</dbReference>
<keyword evidence="2 5" id="KW-0812">Transmembrane</keyword>
<evidence type="ECO:0000256" key="2">
    <source>
        <dbReference type="ARBA" id="ARBA00022692"/>
    </source>
</evidence>
<feature type="transmembrane region" description="Helical" evidence="5">
    <location>
        <begin position="175"/>
        <end position="197"/>
    </location>
</feature>
<dbReference type="AlphaFoldDB" id="G8BT22"/>
<gene>
    <name evidence="7" type="primary">TPHA0D03580</name>
    <name evidence="7" type="ordered locus">TPHA_0D03580</name>
</gene>
<dbReference type="GO" id="GO:0004252">
    <property type="term" value="F:serine-type endopeptidase activity"/>
    <property type="evidence" value="ECO:0007669"/>
    <property type="project" value="InterPro"/>
</dbReference>
<protein>
    <recommendedName>
        <fullName evidence="6">Peptidase S54 rhomboid domain-containing protein</fullName>
    </recommendedName>
</protein>
<dbReference type="Proteomes" id="UP000005666">
    <property type="component" value="Chromosome 4"/>
</dbReference>